<sequence>MAKIDFSKKDYELASLDEAFTQDEIQSVLICLYQHRGKHFARPDQGSYLYKLRRSKDVERNKVLARQYAEQALQHLVPSRFRSIEVSARRSESGRIDLSINLVKLTGQSQVIHYFVPVGV</sequence>
<dbReference type="Proteomes" id="UP001161567">
    <property type="component" value="Unassembled WGS sequence"/>
</dbReference>
<evidence type="ECO:0000313" key="2">
    <source>
        <dbReference type="Proteomes" id="UP001161567"/>
    </source>
</evidence>
<comment type="caution">
    <text evidence="1">The sequence shown here is derived from an EMBL/GenBank/DDBJ whole genome shotgun (WGS) entry which is preliminary data.</text>
</comment>
<evidence type="ECO:0000313" key="1">
    <source>
        <dbReference type="EMBL" id="MDH1437537.1"/>
    </source>
</evidence>
<accession>A0AA42QP60</accession>
<organism evidence="1 2">
    <name type="scientific">Acinetobacter johnsonii</name>
    <dbReference type="NCBI Taxonomy" id="40214"/>
    <lineage>
        <taxon>Bacteria</taxon>
        <taxon>Pseudomonadati</taxon>
        <taxon>Pseudomonadota</taxon>
        <taxon>Gammaproteobacteria</taxon>
        <taxon>Moraxellales</taxon>
        <taxon>Moraxellaceae</taxon>
        <taxon>Acinetobacter</taxon>
    </lineage>
</organism>
<dbReference type="InterPro" id="IPR010877">
    <property type="entry name" value="Phage_Mu_Gp46"/>
</dbReference>
<protein>
    <submittedName>
        <fullName evidence="1">Phage GP46 family protein</fullName>
    </submittedName>
</protein>
<dbReference type="AlphaFoldDB" id="A0AA42QP60"/>
<name>A0AA42QP60_ACIJO</name>
<dbReference type="Pfam" id="PF07409">
    <property type="entry name" value="GP46"/>
    <property type="match status" value="1"/>
</dbReference>
<proteinExistence type="predicted"/>
<gene>
    <name evidence="1" type="ORF">N5I27_03740</name>
</gene>
<dbReference type="RefSeq" id="WP_279746435.1">
    <property type="nucleotide sequence ID" value="NZ_JAOCIL010000001.1"/>
</dbReference>
<dbReference type="EMBL" id="JAOCIL010000001">
    <property type="protein sequence ID" value="MDH1437537.1"/>
    <property type="molecule type" value="Genomic_DNA"/>
</dbReference>
<reference evidence="1" key="1">
    <citation type="submission" date="2022-09" db="EMBL/GenBank/DDBJ databases">
        <title>Intensive care unit water sources are persistently colonized with multi-drug resistant bacteria and are the site of extensive horizontal gene transfer of antibiotic resistance genes.</title>
        <authorList>
            <person name="Diorio-Toth L."/>
        </authorList>
    </citation>
    <scope>NUCLEOTIDE SEQUENCE</scope>
    <source>
        <strain evidence="1">GD03725</strain>
    </source>
</reference>